<dbReference type="Pfam" id="PF22022">
    <property type="entry name" value="Phage_int_M"/>
    <property type="match status" value="1"/>
</dbReference>
<dbReference type="Gene3D" id="3.30.160.390">
    <property type="entry name" value="Integrase, DNA-binding domain"/>
    <property type="match status" value="1"/>
</dbReference>
<dbReference type="PANTHER" id="PTHR30629">
    <property type="entry name" value="PROPHAGE INTEGRASE"/>
    <property type="match status" value="1"/>
</dbReference>
<evidence type="ECO:0000256" key="4">
    <source>
        <dbReference type="ARBA" id="ARBA00023172"/>
    </source>
</evidence>
<evidence type="ECO:0000256" key="1">
    <source>
        <dbReference type="ARBA" id="ARBA00008857"/>
    </source>
</evidence>
<comment type="caution">
    <text evidence="6">The sequence shown here is derived from an EMBL/GenBank/DDBJ whole genome shotgun (WGS) entry which is preliminary data.</text>
</comment>
<dbReference type="SUPFAM" id="SSF56349">
    <property type="entry name" value="DNA breaking-rejoining enzymes"/>
    <property type="match status" value="1"/>
</dbReference>
<evidence type="ECO:0000256" key="2">
    <source>
        <dbReference type="ARBA" id="ARBA00022908"/>
    </source>
</evidence>
<evidence type="ECO:0000256" key="3">
    <source>
        <dbReference type="ARBA" id="ARBA00023125"/>
    </source>
</evidence>
<keyword evidence="4" id="KW-0233">DNA recombination</keyword>
<dbReference type="Proteomes" id="UP001621714">
    <property type="component" value="Unassembled WGS sequence"/>
</dbReference>
<dbReference type="PROSITE" id="PS51898">
    <property type="entry name" value="TYR_RECOMBINASE"/>
    <property type="match status" value="1"/>
</dbReference>
<dbReference type="Pfam" id="PF13356">
    <property type="entry name" value="Arm-DNA-bind_3"/>
    <property type="match status" value="1"/>
</dbReference>
<feature type="domain" description="Tyr recombinase" evidence="5">
    <location>
        <begin position="228"/>
        <end position="400"/>
    </location>
</feature>
<dbReference type="InterPro" id="IPR010998">
    <property type="entry name" value="Integrase_recombinase_N"/>
</dbReference>
<dbReference type="InterPro" id="IPR011010">
    <property type="entry name" value="DNA_brk_join_enz"/>
</dbReference>
<dbReference type="InterPro" id="IPR050808">
    <property type="entry name" value="Phage_Integrase"/>
</dbReference>
<dbReference type="InterPro" id="IPR002104">
    <property type="entry name" value="Integrase_catalytic"/>
</dbReference>
<dbReference type="EMBL" id="JBANFI010000002">
    <property type="protein sequence ID" value="MFK7160245.1"/>
    <property type="molecule type" value="Genomic_DNA"/>
</dbReference>
<comment type="similarity">
    <text evidence="1">Belongs to the 'phage' integrase family.</text>
</comment>
<dbReference type="InterPro" id="IPR013762">
    <property type="entry name" value="Integrase-like_cat_sf"/>
</dbReference>
<keyword evidence="3" id="KW-0238">DNA-binding</keyword>
<reference evidence="6 7" key="1">
    <citation type="submission" date="2024-02" db="EMBL/GenBank/DDBJ databases">
        <title>Marinospirillum sp. MEB 164 isolated from Lonar lake sediment.</title>
        <authorList>
            <person name="Joshi A."/>
            <person name="Thite S."/>
        </authorList>
    </citation>
    <scope>NUCLEOTIDE SEQUENCE [LARGE SCALE GENOMIC DNA]</scope>
    <source>
        <strain evidence="6 7">MEB164</strain>
    </source>
</reference>
<evidence type="ECO:0000313" key="6">
    <source>
        <dbReference type="EMBL" id="MFK7160245.1"/>
    </source>
</evidence>
<dbReference type="Gene3D" id="1.10.150.130">
    <property type="match status" value="1"/>
</dbReference>
<dbReference type="RefSeq" id="WP_405337566.1">
    <property type="nucleotide sequence ID" value="NZ_JBANFI010000002.1"/>
</dbReference>
<organism evidence="6 7">
    <name type="scientific">Marinospirillum alkalitolerans</name>
    <dbReference type="NCBI Taxonomy" id="3123374"/>
    <lineage>
        <taxon>Bacteria</taxon>
        <taxon>Pseudomonadati</taxon>
        <taxon>Pseudomonadota</taxon>
        <taxon>Gammaproteobacteria</taxon>
        <taxon>Oceanospirillales</taxon>
        <taxon>Oceanospirillaceae</taxon>
        <taxon>Marinospirillum</taxon>
    </lineage>
</organism>
<proteinExistence type="inferred from homology"/>
<keyword evidence="7" id="KW-1185">Reference proteome</keyword>
<name>A0ABW8PVD7_9GAMM</name>
<dbReference type="InterPro" id="IPR038488">
    <property type="entry name" value="Integrase_DNA-bd_sf"/>
</dbReference>
<keyword evidence="2" id="KW-0229">DNA integration</keyword>
<dbReference type="InterPro" id="IPR053876">
    <property type="entry name" value="Phage_int_M"/>
</dbReference>
<dbReference type="PANTHER" id="PTHR30629:SF2">
    <property type="entry name" value="PROPHAGE INTEGRASE INTS-RELATED"/>
    <property type="match status" value="1"/>
</dbReference>
<protein>
    <submittedName>
        <fullName evidence="6">Tyrosine-type recombinase/integrase</fullName>
    </submittedName>
</protein>
<dbReference type="Gene3D" id="1.10.443.10">
    <property type="entry name" value="Intergrase catalytic core"/>
    <property type="match status" value="1"/>
</dbReference>
<accession>A0ABW8PVD7</accession>
<dbReference type="Pfam" id="PF00589">
    <property type="entry name" value="Phage_integrase"/>
    <property type="match status" value="1"/>
</dbReference>
<dbReference type="CDD" id="cd00801">
    <property type="entry name" value="INT_P4_C"/>
    <property type="match status" value="1"/>
</dbReference>
<evidence type="ECO:0000313" key="7">
    <source>
        <dbReference type="Proteomes" id="UP001621714"/>
    </source>
</evidence>
<sequence length="427" mass="47323">MPKKARELSAIEVKRLATKKGRHAVGGVAGLLLSVSSNKAASWLLRYSTGEIRTSSTGKPFVANRDLGLGSYPDIGLAQARELARAMREKLANQIDPVMERKAAKQARLAELKRLVTFEEAAKHVIRKKQAESSNAKHAYQWERTLEVYAYPTLGKMAVADIELGHITKALLPIWEEKTETASRVRQRIEAVLSWATVHGYREGDNPARWKGNLDAVLPAPSKVAKVQHLRALPIDEMPDFMLALKDKAGTAADCLAFTILTATRSGEARGATWEEIDLENKLWVIPAERMKADKEHRVPLSSAVLELLKQQQPATSGFIFPSASGKPLSDVAMTQLLKRMKVHDRATVHGFRSTFRDWTAERTATPHHVAEMALAHSIGNAVEAAYRRGDLLAKRAKLMQQWADFITQPPMAKVTPLNVNTEAREA</sequence>
<dbReference type="InterPro" id="IPR025166">
    <property type="entry name" value="Integrase_DNA_bind_dom"/>
</dbReference>
<gene>
    <name evidence="6" type="ORF">V6U78_04255</name>
</gene>
<evidence type="ECO:0000259" key="5">
    <source>
        <dbReference type="PROSITE" id="PS51898"/>
    </source>
</evidence>